<protein>
    <recommendedName>
        <fullName evidence="4">WAP domain-containing protein</fullName>
    </recommendedName>
</protein>
<proteinExistence type="predicted"/>
<dbReference type="AlphaFoldDB" id="A0A8X7BR41"/>
<evidence type="ECO:0000256" key="1">
    <source>
        <dbReference type="SAM" id="MobiDB-lite"/>
    </source>
</evidence>
<dbReference type="Proteomes" id="UP000886998">
    <property type="component" value="Unassembled WGS sequence"/>
</dbReference>
<organism evidence="2 3">
    <name type="scientific">Trichonephila inaurata madagascariensis</name>
    <dbReference type="NCBI Taxonomy" id="2747483"/>
    <lineage>
        <taxon>Eukaryota</taxon>
        <taxon>Metazoa</taxon>
        <taxon>Ecdysozoa</taxon>
        <taxon>Arthropoda</taxon>
        <taxon>Chelicerata</taxon>
        <taxon>Arachnida</taxon>
        <taxon>Araneae</taxon>
        <taxon>Araneomorphae</taxon>
        <taxon>Entelegynae</taxon>
        <taxon>Araneoidea</taxon>
        <taxon>Nephilidae</taxon>
        <taxon>Trichonephila</taxon>
        <taxon>Trichonephila inaurata</taxon>
    </lineage>
</organism>
<feature type="compositionally biased region" description="Polar residues" evidence="1">
    <location>
        <begin position="1"/>
        <end position="12"/>
    </location>
</feature>
<gene>
    <name evidence="2" type="ORF">TNIN_482221</name>
</gene>
<feature type="compositionally biased region" description="Basic and acidic residues" evidence="1">
    <location>
        <begin position="13"/>
        <end position="24"/>
    </location>
</feature>
<keyword evidence="3" id="KW-1185">Reference proteome</keyword>
<sequence length="151" mass="16870">MYLVSNLNTSTHAAKEDKEDDKDKGKDHVFLVDHETLIPSHCLMCLLSNLNTSTHAAKEDKKDDEDKGKGKGKCTFVPVIACSSFEAQCCKTEECETGEICCQTICKSECLKQKEIKEPIMIPEVNLSKEECKEYNKTASFVTTNPSVTRN</sequence>
<dbReference type="EMBL" id="BMAV01002030">
    <property type="protein sequence ID" value="GFY40665.1"/>
    <property type="molecule type" value="Genomic_DNA"/>
</dbReference>
<comment type="caution">
    <text evidence="2">The sequence shown here is derived from an EMBL/GenBank/DDBJ whole genome shotgun (WGS) entry which is preliminary data.</text>
</comment>
<accession>A0A8X7BR41</accession>
<dbReference type="OrthoDB" id="10595750at2759"/>
<reference evidence="2" key="1">
    <citation type="submission" date="2020-08" db="EMBL/GenBank/DDBJ databases">
        <title>Multicomponent nature underlies the extraordinary mechanical properties of spider dragline silk.</title>
        <authorList>
            <person name="Kono N."/>
            <person name="Nakamura H."/>
            <person name="Mori M."/>
            <person name="Yoshida Y."/>
            <person name="Ohtoshi R."/>
            <person name="Malay A.D."/>
            <person name="Moran D.A.P."/>
            <person name="Tomita M."/>
            <person name="Numata K."/>
            <person name="Arakawa K."/>
        </authorList>
    </citation>
    <scope>NUCLEOTIDE SEQUENCE</scope>
</reference>
<evidence type="ECO:0000313" key="3">
    <source>
        <dbReference type="Proteomes" id="UP000886998"/>
    </source>
</evidence>
<evidence type="ECO:0000313" key="2">
    <source>
        <dbReference type="EMBL" id="GFY40665.1"/>
    </source>
</evidence>
<evidence type="ECO:0008006" key="4">
    <source>
        <dbReference type="Google" id="ProtNLM"/>
    </source>
</evidence>
<feature type="region of interest" description="Disordered" evidence="1">
    <location>
        <begin position="1"/>
        <end position="24"/>
    </location>
</feature>
<name>A0A8X7BR41_9ARAC</name>